<organism evidence="1 2">
    <name type="scientific">Amanita muscaria (strain Koide BX008)</name>
    <dbReference type="NCBI Taxonomy" id="946122"/>
    <lineage>
        <taxon>Eukaryota</taxon>
        <taxon>Fungi</taxon>
        <taxon>Dikarya</taxon>
        <taxon>Basidiomycota</taxon>
        <taxon>Agaricomycotina</taxon>
        <taxon>Agaricomycetes</taxon>
        <taxon>Agaricomycetidae</taxon>
        <taxon>Agaricales</taxon>
        <taxon>Pluteineae</taxon>
        <taxon>Amanitaceae</taxon>
        <taxon>Amanita</taxon>
    </lineage>
</organism>
<proteinExistence type="predicted"/>
<dbReference type="STRING" id="946122.A0A0C2X1Q0"/>
<reference evidence="1 2" key="1">
    <citation type="submission" date="2014-04" db="EMBL/GenBank/DDBJ databases">
        <title>Evolutionary Origins and Diversification of the Mycorrhizal Mutualists.</title>
        <authorList>
            <consortium name="DOE Joint Genome Institute"/>
            <consortium name="Mycorrhizal Genomics Consortium"/>
            <person name="Kohler A."/>
            <person name="Kuo A."/>
            <person name="Nagy L.G."/>
            <person name="Floudas D."/>
            <person name="Copeland A."/>
            <person name="Barry K.W."/>
            <person name="Cichocki N."/>
            <person name="Veneault-Fourrey C."/>
            <person name="LaButti K."/>
            <person name="Lindquist E.A."/>
            <person name="Lipzen A."/>
            <person name="Lundell T."/>
            <person name="Morin E."/>
            <person name="Murat C."/>
            <person name="Riley R."/>
            <person name="Ohm R."/>
            <person name="Sun H."/>
            <person name="Tunlid A."/>
            <person name="Henrissat B."/>
            <person name="Grigoriev I.V."/>
            <person name="Hibbett D.S."/>
            <person name="Martin F."/>
        </authorList>
    </citation>
    <scope>NUCLEOTIDE SEQUENCE [LARGE SCALE GENOMIC DNA]</scope>
    <source>
        <strain evidence="1 2">Koide BX008</strain>
    </source>
</reference>
<dbReference type="HOGENOM" id="CLU_096875_0_0_1"/>
<sequence>MISGTQHYDYTFEDRTGRNCDSDWDDIWERLYFRVCQEPSSPERTDSEPNKSKINIYNVDYRMMRRDHSHLDFYPNVVLEFDGHNLGQITYDTELYKCTFQMGKYIKKTSFFGGSSLIRKFTGSDGNEFKWCHKVVEGQEWTCTTGPNEMIVAHYDLLPEGYVAYRISGHNLVVRNKWAALSIEFLATLIIMRHIHQHNL</sequence>
<name>A0A0C2X1Q0_AMAMK</name>
<dbReference type="OrthoDB" id="2910790at2759"/>
<accession>A0A0C2X1Q0</accession>
<dbReference type="AlphaFoldDB" id="A0A0C2X1Q0"/>
<keyword evidence="2" id="KW-1185">Reference proteome</keyword>
<dbReference type="EMBL" id="KN818268">
    <property type="protein sequence ID" value="KIL62638.1"/>
    <property type="molecule type" value="Genomic_DNA"/>
</dbReference>
<evidence type="ECO:0000313" key="2">
    <source>
        <dbReference type="Proteomes" id="UP000054549"/>
    </source>
</evidence>
<protein>
    <submittedName>
        <fullName evidence="1">Uncharacterized protein</fullName>
    </submittedName>
</protein>
<gene>
    <name evidence="1" type="ORF">M378DRAFT_80939</name>
</gene>
<dbReference type="Proteomes" id="UP000054549">
    <property type="component" value="Unassembled WGS sequence"/>
</dbReference>
<dbReference type="InParanoid" id="A0A0C2X1Q0"/>
<evidence type="ECO:0000313" key="1">
    <source>
        <dbReference type="EMBL" id="KIL62638.1"/>
    </source>
</evidence>